<dbReference type="NCBIfam" id="TIGR01640">
    <property type="entry name" value="F_box_assoc_1"/>
    <property type="match status" value="1"/>
</dbReference>
<dbReference type="OrthoDB" id="5314306at2759"/>
<accession>A0A2G2XSS2</accession>
<keyword evidence="3" id="KW-1185">Reference proteome</keyword>
<dbReference type="PANTHER" id="PTHR31672">
    <property type="entry name" value="BNACNNG10540D PROTEIN"/>
    <property type="match status" value="1"/>
</dbReference>
<dbReference type="AlphaFoldDB" id="A0A2G2XSS2"/>
<dbReference type="InterPro" id="IPR006527">
    <property type="entry name" value="F-box-assoc_dom_typ1"/>
</dbReference>
<comment type="caution">
    <text evidence="2">The sequence shown here is derived from an EMBL/GenBank/DDBJ whole genome shotgun (WGS) entry which is preliminary data.</text>
</comment>
<reference evidence="3" key="2">
    <citation type="journal article" date="2017" name="J. Anim. Genet.">
        <title>Multiple reference genome sequences of hot pepper reveal the massive evolution of plant disease resistance genes by retroduplication.</title>
        <authorList>
            <person name="Kim S."/>
            <person name="Park J."/>
            <person name="Yeom S.-I."/>
            <person name="Kim Y.-M."/>
            <person name="Seo E."/>
            <person name="Kim K.-T."/>
            <person name="Kim M.-S."/>
            <person name="Lee J.M."/>
            <person name="Cheong K."/>
            <person name="Shin H.-S."/>
            <person name="Kim S.-B."/>
            <person name="Han K."/>
            <person name="Lee J."/>
            <person name="Park M."/>
            <person name="Lee H.-A."/>
            <person name="Lee H.-Y."/>
            <person name="Lee Y."/>
            <person name="Oh S."/>
            <person name="Lee J.H."/>
            <person name="Choi E."/>
            <person name="Choi E."/>
            <person name="Lee S.E."/>
            <person name="Jeon J."/>
            <person name="Kim H."/>
            <person name="Choi G."/>
            <person name="Song H."/>
            <person name="Lee J."/>
            <person name="Lee S.-C."/>
            <person name="Kwon J.-K."/>
            <person name="Lee H.-Y."/>
            <person name="Koo N."/>
            <person name="Hong Y."/>
            <person name="Kim R.W."/>
            <person name="Kang W.-H."/>
            <person name="Huh J.H."/>
            <person name="Kang B.-C."/>
            <person name="Yang T.-J."/>
            <person name="Lee Y.-H."/>
            <person name="Bennetzen J.L."/>
            <person name="Choi D."/>
        </authorList>
    </citation>
    <scope>NUCLEOTIDE SEQUENCE [LARGE SCALE GENOMIC DNA]</scope>
    <source>
        <strain evidence="3">cv. PBC81</strain>
    </source>
</reference>
<dbReference type="Proteomes" id="UP000224567">
    <property type="component" value="Unassembled WGS sequence"/>
</dbReference>
<evidence type="ECO:0000259" key="1">
    <source>
        <dbReference type="Pfam" id="PF07734"/>
    </source>
</evidence>
<dbReference type="InterPro" id="IPR050796">
    <property type="entry name" value="SCF_F-box_component"/>
</dbReference>
<dbReference type="InterPro" id="IPR017451">
    <property type="entry name" value="F-box-assoc_interact_dom"/>
</dbReference>
<dbReference type="PANTHER" id="PTHR31672:SF10">
    <property type="entry name" value="F-BOX DOMAIN-CONTAINING PROTEIN"/>
    <property type="match status" value="1"/>
</dbReference>
<sequence length="263" mass="30320">MVLVGASNCNAPSLYPRRYVVLIISKDHELTHDWDIVILWNLDIRRSIILSKPRVHFGPYGPYMFCLDFGFDEKKSEFKVVRVAYFHEDNSAYTVFPPEVDVYSLSTGLLKKIIKEISRRTIEYFYSCVYLNGVTHWVLYIKNEGGYFENRLLVFDLGDERFSEMGLPKRVAHVSPLDLSVTLCRDQISVIQYAKGCNKDKFCDRFVVFGMNQYGEMESCTKKFVLVLGNRISLAIGFRINGEFLIEKCVGHLPSYDPKSKSA</sequence>
<gene>
    <name evidence="2" type="ORF">CQW23_02909</name>
</gene>
<organism evidence="2 3">
    <name type="scientific">Capsicum baccatum</name>
    <name type="common">Peruvian pepper</name>
    <dbReference type="NCBI Taxonomy" id="33114"/>
    <lineage>
        <taxon>Eukaryota</taxon>
        <taxon>Viridiplantae</taxon>
        <taxon>Streptophyta</taxon>
        <taxon>Embryophyta</taxon>
        <taxon>Tracheophyta</taxon>
        <taxon>Spermatophyta</taxon>
        <taxon>Magnoliopsida</taxon>
        <taxon>eudicotyledons</taxon>
        <taxon>Gunneridae</taxon>
        <taxon>Pentapetalae</taxon>
        <taxon>asterids</taxon>
        <taxon>lamiids</taxon>
        <taxon>Solanales</taxon>
        <taxon>Solanaceae</taxon>
        <taxon>Solanoideae</taxon>
        <taxon>Capsiceae</taxon>
        <taxon>Capsicum</taxon>
    </lineage>
</organism>
<feature type="domain" description="F-box associated beta-propeller type 1" evidence="1">
    <location>
        <begin position="52"/>
        <end position="218"/>
    </location>
</feature>
<dbReference type="EMBL" id="MLFT02000001">
    <property type="protein sequence ID" value="PHT60546.1"/>
    <property type="molecule type" value="Genomic_DNA"/>
</dbReference>
<evidence type="ECO:0000313" key="3">
    <source>
        <dbReference type="Proteomes" id="UP000224567"/>
    </source>
</evidence>
<reference evidence="2 3" key="1">
    <citation type="journal article" date="2017" name="Genome Biol.">
        <title>New reference genome sequences of hot pepper reveal the massive evolution of plant disease-resistance genes by retroduplication.</title>
        <authorList>
            <person name="Kim S."/>
            <person name="Park J."/>
            <person name="Yeom S.I."/>
            <person name="Kim Y.M."/>
            <person name="Seo E."/>
            <person name="Kim K.T."/>
            <person name="Kim M.S."/>
            <person name="Lee J.M."/>
            <person name="Cheong K."/>
            <person name="Shin H.S."/>
            <person name="Kim S.B."/>
            <person name="Han K."/>
            <person name="Lee J."/>
            <person name="Park M."/>
            <person name="Lee H.A."/>
            <person name="Lee H.Y."/>
            <person name="Lee Y."/>
            <person name="Oh S."/>
            <person name="Lee J.H."/>
            <person name="Choi E."/>
            <person name="Choi E."/>
            <person name="Lee S.E."/>
            <person name="Jeon J."/>
            <person name="Kim H."/>
            <person name="Choi G."/>
            <person name="Song H."/>
            <person name="Lee J."/>
            <person name="Lee S.C."/>
            <person name="Kwon J.K."/>
            <person name="Lee H.Y."/>
            <person name="Koo N."/>
            <person name="Hong Y."/>
            <person name="Kim R.W."/>
            <person name="Kang W.H."/>
            <person name="Huh J.H."/>
            <person name="Kang B.C."/>
            <person name="Yang T.J."/>
            <person name="Lee Y.H."/>
            <person name="Bennetzen J.L."/>
            <person name="Choi D."/>
        </authorList>
    </citation>
    <scope>NUCLEOTIDE SEQUENCE [LARGE SCALE GENOMIC DNA]</scope>
    <source>
        <strain evidence="3">cv. PBC81</strain>
    </source>
</reference>
<evidence type="ECO:0000313" key="2">
    <source>
        <dbReference type="EMBL" id="PHT60546.1"/>
    </source>
</evidence>
<name>A0A2G2XSS2_CAPBA</name>
<protein>
    <recommendedName>
        <fullName evidence="1">F-box associated beta-propeller type 1 domain-containing protein</fullName>
    </recommendedName>
</protein>
<proteinExistence type="predicted"/>
<dbReference type="Pfam" id="PF07734">
    <property type="entry name" value="FBA_1"/>
    <property type="match status" value="1"/>
</dbReference>